<keyword evidence="2" id="KW-1185">Reference proteome</keyword>
<reference evidence="1 2" key="1">
    <citation type="submission" date="2021-04" db="EMBL/GenBank/DDBJ databases">
        <authorList>
            <person name="Pira H."/>
            <person name="Risdian C."/>
            <person name="Wink J."/>
        </authorList>
    </citation>
    <scope>NUCLEOTIDE SEQUENCE [LARGE SCALE GENOMIC DNA]</scope>
    <source>
        <strain evidence="1 2">WH53</strain>
    </source>
</reference>
<protein>
    <recommendedName>
        <fullName evidence="3">Chloramphenicol phosphotransferase</fullName>
    </recommendedName>
</protein>
<gene>
    <name evidence="1" type="ORF">KCG35_19945</name>
</gene>
<comment type="caution">
    <text evidence="1">The sequence shown here is derived from an EMBL/GenBank/DDBJ whole genome shotgun (WGS) entry which is preliminary data.</text>
</comment>
<dbReference type="RefSeq" id="WP_215821652.1">
    <property type="nucleotide sequence ID" value="NZ_JAGSOY010000074.1"/>
</dbReference>
<organism evidence="1 2">
    <name type="scientific">Zooshikella harenae</name>
    <dbReference type="NCBI Taxonomy" id="2827238"/>
    <lineage>
        <taxon>Bacteria</taxon>
        <taxon>Pseudomonadati</taxon>
        <taxon>Pseudomonadota</taxon>
        <taxon>Gammaproteobacteria</taxon>
        <taxon>Oceanospirillales</taxon>
        <taxon>Zooshikellaceae</taxon>
        <taxon>Zooshikella</taxon>
    </lineage>
</organism>
<name>A0ABS5ZH07_9GAMM</name>
<dbReference type="EMBL" id="JAGSOY010000074">
    <property type="protein sequence ID" value="MBU2713344.1"/>
    <property type="molecule type" value="Genomic_DNA"/>
</dbReference>
<sequence length="50" mass="5941">MERNRKNRKLYTAREQFYRVHQGINYDFSVDTTKNSPETCAKAIAKFIIS</sequence>
<evidence type="ECO:0000313" key="1">
    <source>
        <dbReference type="EMBL" id="MBU2713344.1"/>
    </source>
</evidence>
<dbReference type="Proteomes" id="UP000690515">
    <property type="component" value="Unassembled WGS sequence"/>
</dbReference>
<dbReference type="InterPro" id="IPR027417">
    <property type="entry name" value="P-loop_NTPase"/>
</dbReference>
<dbReference type="Gene3D" id="3.40.50.300">
    <property type="entry name" value="P-loop containing nucleotide triphosphate hydrolases"/>
    <property type="match status" value="1"/>
</dbReference>
<evidence type="ECO:0008006" key="3">
    <source>
        <dbReference type="Google" id="ProtNLM"/>
    </source>
</evidence>
<proteinExistence type="predicted"/>
<dbReference type="Pfam" id="PF07931">
    <property type="entry name" value="CPT"/>
    <property type="match status" value="1"/>
</dbReference>
<evidence type="ECO:0000313" key="2">
    <source>
        <dbReference type="Proteomes" id="UP000690515"/>
    </source>
</evidence>
<accession>A0ABS5ZH07</accession>